<evidence type="ECO:0000313" key="5">
    <source>
        <dbReference type="Proteomes" id="UP000612233"/>
    </source>
</evidence>
<dbReference type="InterPro" id="IPR002938">
    <property type="entry name" value="FAD-bd"/>
</dbReference>
<evidence type="ECO:0000259" key="3">
    <source>
        <dbReference type="Pfam" id="PF01494"/>
    </source>
</evidence>
<sequence>MMEKVIIIGGGIGGLAMANCLQLQGIDFELYEQAPRLTEVGAGIGMSKSALDILEKIGVSEKVHRAGSFIKYACVKDRNLSLIRELPVELDSICIHRARLVEILGENIPSAKVKLGKRIKSIDQGSGVVKVLFADETSASANCVVVADGINSAIRNQIFPDIKIRYADQIIWRGLTKINLPAYYDNRFVEIWDNRKRFLFVPMDKEHIFWLAVQKGKPGGKDDLAIIKNDLFRDFADFSPLVKDLIKNSENFIRNDLADLGGQPRKWSSGNIAFIGDAIHATTPNLAQGACQAIEDAYALAACLKKHAHDLPKAFSTYQALRQEKAMLVVNTSWRLGQMAHTANPFLQYLFKKFWRFAPDSLFKKQEKVINDLSYTEKIN</sequence>
<proteinExistence type="predicted"/>
<dbReference type="Pfam" id="PF01494">
    <property type="entry name" value="FAD_binding_3"/>
    <property type="match status" value="1"/>
</dbReference>
<organism evidence="4 5">
    <name type="scientific">Hymenobacter montanus</name>
    <dbReference type="NCBI Taxonomy" id="2771359"/>
    <lineage>
        <taxon>Bacteria</taxon>
        <taxon>Pseudomonadati</taxon>
        <taxon>Bacteroidota</taxon>
        <taxon>Cytophagia</taxon>
        <taxon>Cytophagales</taxon>
        <taxon>Hymenobacteraceae</taxon>
        <taxon>Hymenobacter</taxon>
    </lineage>
</organism>
<dbReference type="SUPFAM" id="SSF51905">
    <property type="entry name" value="FAD/NAD(P)-binding domain"/>
    <property type="match status" value="1"/>
</dbReference>
<comment type="caution">
    <text evidence="4">The sequence shown here is derived from an EMBL/GenBank/DDBJ whole genome shotgun (WGS) entry which is preliminary data.</text>
</comment>
<dbReference type="PANTHER" id="PTHR13789:SF309">
    <property type="entry name" value="PUTATIVE (AFU_ORTHOLOGUE AFUA_6G14510)-RELATED"/>
    <property type="match status" value="1"/>
</dbReference>
<dbReference type="GO" id="GO:0071949">
    <property type="term" value="F:FAD binding"/>
    <property type="evidence" value="ECO:0007669"/>
    <property type="project" value="InterPro"/>
</dbReference>
<evidence type="ECO:0000256" key="2">
    <source>
        <dbReference type="ARBA" id="ARBA00023033"/>
    </source>
</evidence>
<dbReference type="GO" id="GO:0004497">
    <property type="term" value="F:monooxygenase activity"/>
    <property type="evidence" value="ECO:0007669"/>
    <property type="project" value="UniProtKB-KW"/>
</dbReference>
<accession>A0A927BBY4</accession>
<keyword evidence="1" id="KW-0560">Oxidoreductase</keyword>
<gene>
    <name evidence="4" type="ORF">IC235_05275</name>
</gene>
<dbReference type="PRINTS" id="PR00420">
    <property type="entry name" value="RNGMNOXGNASE"/>
</dbReference>
<dbReference type="InterPro" id="IPR036188">
    <property type="entry name" value="FAD/NAD-bd_sf"/>
</dbReference>
<name>A0A927BBY4_9BACT</name>
<dbReference type="EMBL" id="JACXAD010000004">
    <property type="protein sequence ID" value="MBD2767298.1"/>
    <property type="molecule type" value="Genomic_DNA"/>
</dbReference>
<evidence type="ECO:0000313" key="4">
    <source>
        <dbReference type="EMBL" id="MBD2767298.1"/>
    </source>
</evidence>
<reference evidence="4" key="1">
    <citation type="submission" date="2020-09" db="EMBL/GenBank/DDBJ databases">
        <authorList>
            <person name="Kim M.K."/>
        </authorList>
    </citation>
    <scope>NUCLEOTIDE SEQUENCE</scope>
    <source>
        <strain evidence="4">BT664</strain>
    </source>
</reference>
<dbReference type="Proteomes" id="UP000612233">
    <property type="component" value="Unassembled WGS sequence"/>
</dbReference>
<evidence type="ECO:0000256" key="1">
    <source>
        <dbReference type="ARBA" id="ARBA00023002"/>
    </source>
</evidence>
<keyword evidence="5" id="KW-1185">Reference proteome</keyword>
<protein>
    <submittedName>
        <fullName evidence="4">FAD-dependent monooxygenase</fullName>
    </submittedName>
</protein>
<dbReference type="PANTHER" id="PTHR13789">
    <property type="entry name" value="MONOOXYGENASE"/>
    <property type="match status" value="1"/>
</dbReference>
<dbReference type="Gene3D" id="3.50.50.60">
    <property type="entry name" value="FAD/NAD(P)-binding domain"/>
    <property type="match status" value="1"/>
</dbReference>
<dbReference type="AlphaFoldDB" id="A0A927BBY4"/>
<keyword evidence="2 4" id="KW-0503">Monooxygenase</keyword>
<feature type="domain" description="FAD-binding" evidence="3">
    <location>
        <begin position="4"/>
        <end position="331"/>
    </location>
</feature>
<dbReference type="InterPro" id="IPR050493">
    <property type="entry name" value="FAD-dep_Monooxygenase_BioMet"/>
</dbReference>